<keyword evidence="4" id="KW-0548">Nucleotidyltransferase</keyword>
<proteinExistence type="inferred from homology"/>
<dbReference type="Gene3D" id="1.10.246.80">
    <property type="match status" value="1"/>
</dbReference>
<evidence type="ECO:0000256" key="2">
    <source>
        <dbReference type="ARBA" id="ARBA00022679"/>
    </source>
</evidence>
<dbReference type="EMBL" id="MHIM01000033">
    <property type="protein sequence ID" value="OGY51659.1"/>
    <property type="molecule type" value="Genomic_DNA"/>
</dbReference>
<dbReference type="SUPFAM" id="SSF81301">
    <property type="entry name" value="Nucleotidyltransferase"/>
    <property type="match status" value="1"/>
</dbReference>
<evidence type="ECO:0000256" key="8">
    <source>
        <dbReference type="ARBA" id="ARBA00022840"/>
    </source>
</evidence>
<dbReference type="Pfam" id="PF01743">
    <property type="entry name" value="PolyA_pol"/>
    <property type="match status" value="1"/>
</dbReference>
<dbReference type="CDD" id="cd05398">
    <property type="entry name" value="NT_ClassII-CCAase"/>
    <property type="match status" value="1"/>
</dbReference>
<dbReference type="SMART" id="SM00471">
    <property type="entry name" value="HDc"/>
    <property type="match status" value="1"/>
</dbReference>
<accession>A0A1G1YH75</accession>
<dbReference type="InterPro" id="IPR043519">
    <property type="entry name" value="NT_sf"/>
</dbReference>
<dbReference type="InterPro" id="IPR002646">
    <property type="entry name" value="PolA_pol_head_dom"/>
</dbReference>
<dbReference type="Gene3D" id="3.30.460.10">
    <property type="entry name" value="Beta Polymerase, domain 2"/>
    <property type="match status" value="1"/>
</dbReference>
<feature type="domain" description="HD" evidence="12">
    <location>
        <begin position="302"/>
        <end position="422"/>
    </location>
</feature>
<keyword evidence="8" id="KW-0067">ATP-binding</keyword>
<dbReference type="InterPro" id="IPR032828">
    <property type="entry name" value="PolyA_RNA-bd"/>
</dbReference>
<evidence type="ECO:0000313" key="14">
    <source>
        <dbReference type="Proteomes" id="UP000177376"/>
    </source>
</evidence>
<dbReference type="SUPFAM" id="SSF81891">
    <property type="entry name" value="Poly A polymerase C-terminal region-like"/>
    <property type="match status" value="1"/>
</dbReference>
<dbReference type="InterPro" id="IPR003607">
    <property type="entry name" value="HD/PDEase_dom"/>
</dbReference>
<comment type="caution">
    <text evidence="13">The sequence shown here is derived from an EMBL/GenBank/DDBJ whole genome shotgun (WGS) entry which is preliminary data.</text>
</comment>
<dbReference type="CDD" id="cd00077">
    <property type="entry name" value="HDc"/>
    <property type="match status" value="1"/>
</dbReference>
<reference evidence="13 14" key="1">
    <citation type="journal article" date="2016" name="Nat. Commun.">
        <title>Thousands of microbial genomes shed light on interconnected biogeochemical processes in an aquifer system.</title>
        <authorList>
            <person name="Anantharaman K."/>
            <person name="Brown C.T."/>
            <person name="Hug L.A."/>
            <person name="Sharon I."/>
            <person name="Castelle C.J."/>
            <person name="Probst A.J."/>
            <person name="Thomas B.C."/>
            <person name="Singh A."/>
            <person name="Wilkins M.J."/>
            <person name="Karaoz U."/>
            <person name="Brodie E.L."/>
            <person name="Williams K.H."/>
            <person name="Hubbard S.S."/>
            <person name="Banfield J.F."/>
        </authorList>
    </citation>
    <scope>NUCLEOTIDE SEQUENCE [LARGE SCALE GENOMIC DNA]</scope>
</reference>
<evidence type="ECO:0000256" key="4">
    <source>
        <dbReference type="ARBA" id="ARBA00022695"/>
    </source>
</evidence>
<dbReference type="GO" id="GO:0008033">
    <property type="term" value="P:tRNA processing"/>
    <property type="evidence" value="ECO:0007669"/>
    <property type="project" value="UniProtKB-KW"/>
</dbReference>
<comment type="similarity">
    <text evidence="11">Belongs to the tRNA nucleotidyltransferase/poly(A) polymerase family.</text>
</comment>
<dbReference type="InterPro" id="IPR006675">
    <property type="entry name" value="HDIG_dom"/>
</dbReference>
<name>A0A1G1YH75_9BACT</name>
<dbReference type="AlphaFoldDB" id="A0A1G1YH75"/>
<dbReference type="PANTHER" id="PTHR47545">
    <property type="entry name" value="MULTIFUNCTIONAL CCA PROTEIN"/>
    <property type="match status" value="1"/>
</dbReference>
<comment type="cofactor">
    <cofactor evidence="1">
        <name>Mg(2+)</name>
        <dbReference type="ChEBI" id="CHEBI:18420"/>
    </cofactor>
</comment>
<dbReference type="GO" id="GO:0005524">
    <property type="term" value="F:ATP binding"/>
    <property type="evidence" value="ECO:0007669"/>
    <property type="project" value="UniProtKB-KW"/>
</dbReference>
<keyword evidence="10 11" id="KW-0694">RNA-binding</keyword>
<dbReference type="Pfam" id="PF01966">
    <property type="entry name" value="HD"/>
    <property type="match status" value="1"/>
</dbReference>
<keyword evidence="6" id="KW-0547">Nucleotide-binding</keyword>
<keyword evidence="2 11" id="KW-0808">Transferase</keyword>
<evidence type="ECO:0000256" key="6">
    <source>
        <dbReference type="ARBA" id="ARBA00022741"/>
    </source>
</evidence>
<keyword evidence="7" id="KW-0692">RNA repair</keyword>
<evidence type="ECO:0000256" key="9">
    <source>
        <dbReference type="ARBA" id="ARBA00022842"/>
    </source>
</evidence>
<sequence length="531" mass="61490">MIFYHISDKITNHWDYAKIKLMDNYQKQLSTWQKSANKQADFLFVKKLIKEWPQAEIYLVGGAVRDIILERVTKDFDFVVAKVEAKDLEKFLAYEGEVNLVGKSFGVFKFVPGKPLPNPLLGKERGIFFEPFDIALPRTEQAGLSGGYKDFAVQSDKDLKIEEDLSRRDFTINALAWDLRKQELIDKFSGLKDLNDKIIRAIGRPEQRFQEDYTRLLRAIRFACQLDFVIEVKTLAVIKKKSEKILEITKERINEEFTKIIMSDNAETGLRLMQSIGLLKILIPELEKGVGLAQNKAHIYEVFEHSVRSLGIAAQKKYKLEVRLAALFHDIGKPVTREFKDGDATFYNHDQAGAKITKQVLKRLNYANDIIKAVVHLVRYHMFYYALDTVTDAGVRRLLNRIGQENIDDFINLRICDRLGMGRPKAKPWKLIQLERRFKEVQLDPITPKMLKITGYDVIAELQIQPGPKIGLILNALLGEILEKPEKNTKKYLIGRIKELNKLKDRDLEKMHPDIAFYEEERKRLLHKTAE</sequence>
<dbReference type="GO" id="GO:0046872">
    <property type="term" value="F:metal ion binding"/>
    <property type="evidence" value="ECO:0007669"/>
    <property type="project" value="UniProtKB-KW"/>
</dbReference>
<keyword evidence="9" id="KW-0460">Magnesium</keyword>
<dbReference type="Pfam" id="PF12627">
    <property type="entry name" value="PolyA_pol_RNAbd"/>
    <property type="match status" value="1"/>
</dbReference>
<dbReference type="NCBIfam" id="TIGR00277">
    <property type="entry name" value="HDIG"/>
    <property type="match status" value="1"/>
</dbReference>
<dbReference type="Gene3D" id="1.10.3090.10">
    <property type="entry name" value="cca-adding enzyme, domain 2"/>
    <property type="match status" value="1"/>
</dbReference>
<organism evidence="13 14">
    <name type="scientific">Candidatus Buchananbacteria bacterium RIFCSPLOWO2_01_FULL_39_33</name>
    <dbReference type="NCBI Taxonomy" id="1797543"/>
    <lineage>
        <taxon>Bacteria</taxon>
        <taxon>Candidatus Buchananiibacteriota</taxon>
    </lineage>
</organism>
<keyword evidence="3" id="KW-0819">tRNA processing</keyword>
<evidence type="ECO:0000256" key="10">
    <source>
        <dbReference type="ARBA" id="ARBA00022884"/>
    </source>
</evidence>
<evidence type="ECO:0000256" key="1">
    <source>
        <dbReference type="ARBA" id="ARBA00001946"/>
    </source>
</evidence>
<gene>
    <name evidence="13" type="ORF">A3A02_00585</name>
</gene>
<dbReference type="InterPro" id="IPR006674">
    <property type="entry name" value="HD_domain"/>
</dbReference>
<dbReference type="InterPro" id="IPR050124">
    <property type="entry name" value="tRNA_CCA-adding_enzyme"/>
</dbReference>
<protein>
    <recommendedName>
        <fullName evidence="12">HD domain-containing protein</fullName>
    </recommendedName>
</protein>
<dbReference type="Proteomes" id="UP000177376">
    <property type="component" value="Unassembled WGS sequence"/>
</dbReference>
<keyword evidence="5" id="KW-0479">Metal-binding</keyword>
<evidence type="ECO:0000256" key="3">
    <source>
        <dbReference type="ARBA" id="ARBA00022694"/>
    </source>
</evidence>
<dbReference type="GO" id="GO:0016779">
    <property type="term" value="F:nucleotidyltransferase activity"/>
    <property type="evidence" value="ECO:0007669"/>
    <property type="project" value="UniProtKB-KW"/>
</dbReference>
<dbReference type="GO" id="GO:0042245">
    <property type="term" value="P:RNA repair"/>
    <property type="evidence" value="ECO:0007669"/>
    <property type="project" value="UniProtKB-KW"/>
</dbReference>
<dbReference type="PROSITE" id="PS51831">
    <property type="entry name" value="HD"/>
    <property type="match status" value="1"/>
</dbReference>
<evidence type="ECO:0000313" key="13">
    <source>
        <dbReference type="EMBL" id="OGY51659.1"/>
    </source>
</evidence>
<dbReference type="PANTHER" id="PTHR47545:SF1">
    <property type="entry name" value="MULTIFUNCTIONAL CCA PROTEIN"/>
    <property type="match status" value="1"/>
</dbReference>
<dbReference type="GO" id="GO:0003723">
    <property type="term" value="F:RNA binding"/>
    <property type="evidence" value="ECO:0007669"/>
    <property type="project" value="UniProtKB-KW"/>
</dbReference>
<evidence type="ECO:0000256" key="5">
    <source>
        <dbReference type="ARBA" id="ARBA00022723"/>
    </source>
</evidence>
<evidence type="ECO:0000256" key="11">
    <source>
        <dbReference type="RuleBase" id="RU003953"/>
    </source>
</evidence>
<evidence type="ECO:0000256" key="7">
    <source>
        <dbReference type="ARBA" id="ARBA00022800"/>
    </source>
</evidence>
<evidence type="ECO:0000259" key="12">
    <source>
        <dbReference type="PROSITE" id="PS51831"/>
    </source>
</evidence>